<dbReference type="SMART" id="SM00388">
    <property type="entry name" value="HisKA"/>
    <property type="match status" value="1"/>
</dbReference>
<keyword evidence="3 5" id="KW-0597">Phosphoprotein</keyword>
<proteinExistence type="predicted"/>
<dbReference type="PROSITE" id="PS50113">
    <property type="entry name" value="PAC"/>
    <property type="match status" value="1"/>
</dbReference>
<dbReference type="InterPro" id="IPR001789">
    <property type="entry name" value="Sig_transdc_resp-reg_receiver"/>
</dbReference>
<reference evidence="13" key="1">
    <citation type="journal article" date="2014" name="Int. J. Syst. Evol. Microbiol.">
        <title>Complete genome of a new Firmicutes species belonging to the dominant human colonic microbiota ('Ruminococcus bicirculans') reveals two chromosomes and a selective capacity to utilize plant glucans.</title>
        <authorList>
            <consortium name="NISC Comparative Sequencing Program"/>
            <person name="Wegmann U."/>
            <person name="Louis P."/>
            <person name="Goesmann A."/>
            <person name="Henrissat B."/>
            <person name="Duncan S.H."/>
            <person name="Flint H.J."/>
        </authorList>
    </citation>
    <scope>NUCLEOTIDE SEQUENCE</scope>
    <source>
        <strain evidence="13">NBRC 107715</strain>
    </source>
</reference>
<dbReference type="InterPro" id="IPR013656">
    <property type="entry name" value="PAS_4"/>
</dbReference>
<dbReference type="GO" id="GO:0005524">
    <property type="term" value="F:ATP binding"/>
    <property type="evidence" value="ECO:0007669"/>
    <property type="project" value="UniProtKB-KW"/>
</dbReference>
<evidence type="ECO:0000256" key="8">
    <source>
        <dbReference type="SAM" id="Phobius"/>
    </source>
</evidence>
<evidence type="ECO:0000313" key="13">
    <source>
        <dbReference type="EMBL" id="GLS66276.1"/>
    </source>
</evidence>
<dbReference type="PROSITE" id="PS50110">
    <property type="entry name" value="RESPONSE_REGULATORY"/>
    <property type="match status" value="1"/>
</dbReference>
<dbReference type="NCBIfam" id="TIGR00229">
    <property type="entry name" value="sensory_box"/>
    <property type="match status" value="1"/>
</dbReference>
<feature type="region of interest" description="Disordered" evidence="7">
    <location>
        <begin position="1018"/>
        <end position="1055"/>
    </location>
</feature>
<keyword evidence="4" id="KW-0902">Two-component regulatory system</keyword>
<organism evidence="12 14">
    <name type="scientific">Methylobacterium oxalidis</name>
    <dbReference type="NCBI Taxonomy" id="944322"/>
    <lineage>
        <taxon>Bacteria</taxon>
        <taxon>Pseudomonadati</taxon>
        <taxon>Pseudomonadota</taxon>
        <taxon>Alphaproteobacteria</taxon>
        <taxon>Hyphomicrobiales</taxon>
        <taxon>Methylobacteriaceae</taxon>
        <taxon>Methylobacterium</taxon>
    </lineage>
</organism>
<feature type="domain" description="Histidine kinase" evidence="9">
    <location>
        <begin position="529"/>
        <end position="751"/>
    </location>
</feature>
<dbReference type="AlphaFoldDB" id="A0A512J5Y4"/>
<dbReference type="CDD" id="cd00130">
    <property type="entry name" value="PAS"/>
    <property type="match status" value="1"/>
</dbReference>
<dbReference type="PANTHER" id="PTHR45339:SF3">
    <property type="entry name" value="HISTIDINE KINASE"/>
    <property type="match status" value="1"/>
</dbReference>
<dbReference type="InterPro" id="IPR005467">
    <property type="entry name" value="His_kinase_dom"/>
</dbReference>
<dbReference type="FunFam" id="3.30.565.10:FF:000010">
    <property type="entry name" value="Sensor histidine kinase RcsC"/>
    <property type="match status" value="1"/>
</dbReference>
<evidence type="ECO:0000256" key="7">
    <source>
        <dbReference type="SAM" id="MobiDB-lite"/>
    </source>
</evidence>
<dbReference type="InterPro" id="IPR036097">
    <property type="entry name" value="HisK_dim/P_sf"/>
</dbReference>
<dbReference type="GO" id="GO:0005886">
    <property type="term" value="C:plasma membrane"/>
    <property type="evidence" value="ECO:0007669"/>
    <property type="project" value="UniProtKB-SubCell"/>
</dbReference>
<dbReference type="InterPro" id="IPR004358">
    <property type="entry name" value="Sig_transdc_His_kin-like_C"/>
</dbReference>
<dbReference type="Gene3D" id="1.10.287.130">
    <property type="match status" value="1"/>
</dbReference>
<keyword evidence="8" id="KW-1133">Transmembrane helix</keyword>
<dbReference type="PANTHER" id="PTHR45339">
    <property type="entry name" value="HYBRID SIGNAL TRANSDUCTION HISTIDINE KINASE J"/>
    <property type="match status" value="1"/>
</dbReference>
<keyword evidence="6" id="KW-0175">Coiled coil</keyword>
<dbReference type="InterPro" id="IPR035965">
    <property type="entry name" value="PAS-like_dom_sf"/>
</dbReference>
<keyword evidence="8" id="KW-0812">Transmembrane</keyword>
<evidence type="ECO:0000256" key="5">
    <source>
        <dbReference type="PROSITE-ProRule" id="PRU00169"/>
    </source>
</evidence>
<dbReference type="InterPro" id="IPR000700">
    <property type="entry name" value="PAS-assoc_C"/>
</dbReference>
<evidence type="ECO:0000256" key="2">
    <source>
        <dbReference type="ARBA" id="ARBA00012438"/>
    </source>
</evidence>
<dbReference type="Proteomes" id="UP001156856">
    <property type="component" value="Unassembled WGS sequence"/>
</dbReference>
<evidence type="ECO:0000259" key="11">
    <source>
        <dbReference type="PROSITE" id="PS50113"/>
    </source>
</evidence>
<dbReference type="EMBL" id="BSPK01000101">
    <property type="protein sequence ID" value="GLS66276.1"/>
    <property type="molecule type" value="Genomic_DNA"/>
</dbReference>
<gene>
    <name evidence="13" type="ORF">GCM10007888_46580</name>
    <name evidence="12" type="ORF">MOX02_34240</name>
</gene>
<evidence type="ECO:0000259" key="9">
    <source>
        <dbReference type="PROSITE" id="PS50109"/>
    </source>
</evidence>
<evidence type="ECO:0000256" key="4">
    <source>
        <dbReference type="ARBA" id="ARBA00023012"/>
    </source>
</evidence>
<evidence type="ECO:0000313" key="14">
    <source>
        <dbReference type="Proteomes" id="UP000321960"/>
    </source>
</evidence>
<dbReference type="SMART" id="SM00387">
    <property type="entry name" value="HATPase_c"/>
    <property type="match status" value="1"/>
</dbReference>
<protein>
    <recommendedName>
        <fullName evidence="2">histidine kinase</fullName>
        <ecNumber evidence="2">2.7.13.3</ecNumber>
    </recommendedName>
</protein>
<accession>A0A512J5Y4</accession>
<keyword evidence="8" id="KW-0472">Membrane</keyword>
<dbReference type="SMART" id="SM00448">
    <property type="entry name" value="REC"/>
    <property type="match status" value="1"/>
</dbReference>
<name>A0A512J5Y4_9HYPH</name>
<dbReference type="InterPro" id="IPR036641">
    <property type="entry name" value="HPT_dom_sf"/>
</dbReference>
<dbReference type="SUPFAM" id="SSF52172">
    <property type="entry name" value="CheY-like"/>
    <property type="match status" value="1"/>
</dbReference>
<dbReference type="Pfam" id="PF02518">
    <property type="entry name" value="HATPase_c"/>
    <property type="match status" value="1"/>
</dbReference>
<dbReference type="EC" id="2.7.13.3" evidence="2"/>
<keyword evidence="15" id="KW-1185">Reference proteome</keyword>
<dbReference type="CDD" id="cd00082">
    <property type="entry name" value="HisKA"/>
    <property type="match status" value="1"/>
</dbReference>
<dbReference type="PRINTS" id="PR00344">
    <property type="entry name" value="BCTRLSENSOR"/>
</dbReference>
<dbReference type="RefSeq" id="WP_284214369.1">
    <property type="nucleotide sequence ID" value="NZ_BSPK01000101.1"/>
</dbReference>
<dbReference type="CDD" id="cd17546">
    <property type="entry name" value="REC_hyHK_CKI1_RcsC-like"/>
    <property type="match status" value="1"/>
</dbReference>
<dbReference type="PROSITE" id="PS50109">
    <property type="entry name" value="HIS_KIN"/>
    <property type="match status" value="1"/>
</dbReference>
<dbReference type="InterPro" id="IPR011006">
    <property type="entry name" value="CheY-like_superfamily"/>
</dbReference>
<dbReference type="InterPro" id="IPR000014">
    <property type="entry name" value="PAS"/>
</dbReference>
<feature type="transmembrane region" description="Helical" evidence="8">
    <location>
        <begin position="289"/>
        <end position="310"/>
    </location>
</feature>
<feature type="transmembrane region" description="Helical" evidence="8">
    <location>
        <begin position="27"/>
        <end position="50"/>
    </location>
</feature>
<feature type="domain" description="PAC" evidence="11">
    <location>
        <begin position="457"/>
        <end position="511"/>
    </location>
</feature>
<evidence type="ECO:0000256" key="1">
    <source>
        <dbReference type="ARBA" id="ARBA00000085"/>
    </source>
</evidence>
<reference evidence="12 14" key="3">
    <citation type="submission" date="2019-07" db="EMBL/GenBank/DDBJ databases">
        <title>Whole genome shotgun sequence of Methylobacterium oxalidis NBRC 107715.</title>
        <authorList>
            <person name="Hosoyama A."/>
            <person name="Uohara A."/>
            <person name="Ohji S."/>
            <person name="Ichikawa N."/>
        </authorList>
    </citation>
    <scope>NUCLEOTIDE SEQUENCE [LARGE SCALE GENOMIC DNA]</scope>
    <source>
        <strain evidence="12 14">NBRC 107715</strain>
    </source>
</reference>
<evidence type="ECO:0000256" key="6">
    <source>
        <dbReference type="SAM" id="Coils"/>
    </source>
</evidence>
<reference evidence="13" key="4">
    <citation type="submission" date="2023-01" db="EMBL/GenBank/DDBJ databases">
        <title>Draft genome sequence of Methylobacterium oxalidis strain NBRC 107715.</title>
        <authorList>
            <person name="Sun Q."/>
            <person name="Mori K."/>
        </authorList>
    </citation>
    <scope>NUCLEOTIDE SEQUENCE</scope>
    <source>
        <strain evidence="13">NBRC 107715</strain>
    </source>
</reference>
<evidence type="ECO:0000256" key="3">
    <source>
        <dbReference type="ARBA" id="ARBA00022553"/>
    </source>
</evidence>
<feature type="modified residue" description="4-aspartylphosphate" evidence="5">
    <location>
        <position position="821"/>
    </location>
</feature>
<dbReference type="InterPro" id="IPR003661">
    <property type="entry name" value="HisK_dim/P_dom"/>
</dbReference>
<dbReference type="EMBL" id="BJZU01000068">
    <property type="protein sequence ID" value="GEP05386.1"/>
    <property type="molecule type" value="Genomic_DNA"/>
</dbReference>
<comment type="caution">
    <text evidence="12">The sequence shown here is derived from an EMBL/GenBank/DDBJ whole genome shotgun (WGS) entry which is preliminary data.</text>
</comment>
<dbReference type="Gene3D" id="1.20.120.160">
    <property type="entry name" value="HPT domain"/>
    <property type="match status" value="1"/>
</dbReference>
<dbReference type="CDD" id="cd16922">
    <property type="entry name" value="HATPase_EvgS-ArcB-TorS-like"/>
    <property type="match status" value="1"/>
</dbReference>
<dbReference type="CDD" id="cd18774">
    <property type="entry name" value="PDC2_HK_sensor"/>
    <property type="match status" value="1"/>
</dbReference>
<dbReference type="InterPro" id="IPR003594">
    <property type="entry name" value="HATPase_dom"/>
</dbReference>
<dbReference type="GO" id="GO:0000155">
    <property type="term" value="F:phosphorelay sensor kinase activity"/>
    <property type="evidence" value="ECO:0007669"/>
    <property type="project" value="InterPro"/>
</dbReference>
<dbReference type="SUPFAM" id="SSF47384">
    <property type="entry name" value="Homodimeric domain of signal transducing histidine kinase"/>
    <property type="match status" value="1"/>
</dbReference>
<reference evidence="15" key="2">
    <citation type="journal article" date="2019" name="Int. J. Syst. Evol. Microbiol.">
        <title>The Global Catalogue of Microorganisms (GCM) 10K type strain sequencing project: providing services to taxonomists for standard genome sequencing and annotation.</title>
        <authorList>
            <consortium name="The Broad Institute Genomics Platform"/>
            <consortium name="The Broad Institute Genome Sequencing Center for Infectious Disease"/>
            <person name="Wu L."/>
            <person name="Ma J."/>
        </authorList>
    </citation>
    <scope>NUCLEOTIDE SEQUENCE [LARGE SCALE GENOMIC DNA]</scope>
    <source>
        <strain evidence="15">NBRC 107715</strain>
    </source>
</reference>
<feature type="domain" description="Response regulatory" evidence="10">
    <location>
        <begin position="772"/>
        <end position="889"/>
    </location>
</feature>
<evidence type="ECO:0000313" key="12">
    <source>
        <dbReference type="EMBL" id="GEP05386.1"/>
    </source>
</evidence>
<dbReference type="Pfam" id="PF00072">
    <property type="entry name" value="Response_reg"/>
    <property type="match status" value="1"/>
</dbReference>
<feature type="coiled-coil region" evidence="6">
    <location>
        <begin position="351"/>
        <end position="382"/>
    </location>
</feature>
<evidence type="ECO:0000313" key="15">
    <source>
        <dbReference type="Proteomes" id="UP001156856"/>
    </source>
</evidence>
<dbReference type="Gene3D" id="3.30.565.10">
    <property type="entry name" value="Histidine kinase-like ATPase, C-terminal domain"/>
    <property type="match status" value="1"/>
</dbReference>
<dbReference type="SUPFAM" id="SSF55785">
    <property type="entry name" value="PYP-like sensor domain (PAS domain)"/>
    <property type="match status" value="1"/>
</dbReference>
<evidence type="ECO:0000259" key="10">
    <source>
        <dbReference type="PROSITE" id="PS50110"/>
    </source>
</evidence>
<dbReference type="Pfam" id="PF00512">
    <property type="entry name" value="HisKA"/>
    <property type="match status" value="1"/>
</dbReference>
<dbReference type="Proteomes" id="UP000321960">
    <property type="component" value="Unassembled WGS sequence"/>
</dbReference>
<comment type="catalytic activity">
    <reaction evidence="1">
        <text>ATP + protein L-histidine = ADP + protein N-phospho-L-histidine.</text>
        <dbReference type="EC" id="2.7.13.3"/>
    </reaction>
</comment>
<dbReference type="Gene3D" id="3.30.450.20">
    <property type="entry name" value="PAS domain"/>
    <property type="match status" value="1"/>
</dbReference>
<dbReference type="Pfam" id="PF08448">
    <property type="entry name" value="PAS_4"/>
    <property type="match status" value="1"/>
</dbReference>
<feature type="region of interest" description="Disordered" evidence="7">
    <location>
        <begin position="897"/>
        <end position="917"/>
    </location>
</feature>
<dbReference type="SUPFAM" id="SSF47226">
    <property type="entry name" value="Histidine-containing phosphotransfer domain, HPT domain"/>
    <property type="match status" value="1"/>
</dbReference>
<dbReference type="Gene3D" id="3.40.50.2300">
    <property type="match status" value="1"/>
</dbReference>
<dbReference type="InterPro" id="IPR036890">
    <property type="entry name" value="HATPase_C_sf"/>
</dbReference>
<dbReference type="SUPFAM" id="SSF55874">
    <property type="entry name" value="ATPase domain of HSP90 chaperone/DNA topoisomerase II/histidine kinase"/>
    <property type="match status" value="1"/>
</dbReference>
<sequence length="1055" mass="113728">MSWVVSTDRVARLAGAGQRKSPRVWPFSFYLCVFALVLTLPLLGILTFVTSRFIQSERSKLEGVSIEANIDLGLLVERDLITLIAALKALAAAPILDDDFARFRLQGQEALAGRPGDLMLLDHEGRDVLAKGEPHWVPEVLRPSAAAWAGEAGHVLISDLLPAAQGRGRQVTVSLPVAGSAGQRYFLVFALQPAHFTALLQSARLAPPHFGALVDRTGAMIARTVESDRFMGSRVTDFSAMEGATGRVDATNVGGVEVRRFYRRSPISGWFVLTSVSHAALQKSTRQSLWLLAAVAASLMLIAVPCAVILTRRMRFAARLTKEAARQLVRGEPVDRRSTGIAESDMICHILAEASDRLRDQAESLRSTNQELERRVADRTRELADSHVLTESILESSPDIIKVLDVRGRVIFTNDRCRTLHGGDPRSVAKGRLWSTFWPGEGGKAAREAIALAQRGRPSRFTAWRQTAGGEQRWLDVLVTPMVGADGLTRRILAISRDVTAHHARDEELQVAKEKAEAASVAKADFLATMSHELRTPLNGILGYADLLGSDRTLSQAQSRRISRIQDAASGLLRIVNDILDLAKIEAGDVTLELRPFSLKDLVEKASAIVMPMAQAKSLALDIEIQDGLPPALLGDPDRLKQIMLNLLGNAIKFTETGGVVLRAEAPPSQDGRCRLTIQISDTGIGIPAELQHLLFQRFSQVDAGSERRFGGAGLGLAISRHLIEQMGGRIEVESALGTGSVFRLFLDLAVADMSAGPSEEVPLACSAFEANVLVVEDISLNRELIGELLTALGASVDIVSSGEEAIAAVQAKSYDLVLMDEQMPGMSGSAATRIIRGLDHPARDVPVIACSADVLSHHLRRFEEAGMNGHVGKPLTQAALAKVLIRYAFRLRTQPVQRETPPVPSPEASTSGRHWLSDERLDAARGNLREDIRILRETIATGDLEAAACKAHAMISTACILDFPSLSKAAQSFEVACKAGAPDGPERAHFLDCLDETVAAIGEARAAQRSRAIEVPDAVMPPGEGAAAPDGTAMASSYPSSLMKRLNSRAGGRP</sequence>